<organism evidence="3 4">
    <name type="scientific">candidate division WOR-1 bacterium DG_54_3</name>
    <dbReference type="NCBI Taxonomy" id="1703775"/>
    <lineage>
        <taxon>Bacteria</taxon>
        <taxon>Bacillati</taxon>
        <taxon>Saganbacteria</taxon>
    </lineage>
</organism>
<evidence type="ECO:0000259" key="2">
    <source>
        <dbReference type="Pfam" id="PF16217"/>
    </source>
</evidence>
<evidence type="ECO:0000256" key="1">
    <source>
        <dbReference type="SAM" id="Coils"/>
    </source>
</evidence>
<name>A0A0S7Y0G1_UNCSA</name>
<accession>A0A0S7Y0G1</accession>
<dbReference type="Pfam" id="PF16217">
    <property type="entry name" value="M64_N"/>
    <property type="match status" value="1"/>
</dbReference>
<keyword evidence="1" id="KW-0175">Coiled coil</keyword>
<dbReference type="PATRIC" id="fig|1703775.3.peg.2716"/>
<dbReference type="InterPro" id="IPR019026">
    <property type="entry name" value="Peptidase_M64_IgA"/>
</dbReference>
<feature type="domain" description="Peptidase M64 N-terminal" evidence="2">
    <location>
        <begin position="33"/>
        <end position="153"/>
    </location>
</feature>
<evidence type="ECO:0000313" key="4">
    <source>
        <dbReference type="Proteomes" id="UP000051861"/>
    </source>
</evidence>
<comment type="caution">
    <text evidence="3">The sequence shown here is derived from an EMBL/GenBank/DDBJ whole genome shotgun (WGS) entry which is preliminary data.</text>
</comment>
<sequence>MKSFRALFAVFSLVIVWFIGSSGTLPGQESVTFDDYFIDKAMRIDYFHIGDAKEETITMDHIYQEEIWPGNTSNLIDPFNNGRYAVKVYDAASNQLLYSRGFDCMFGEYKTTTPAINGVKRTFNRSVHIPFPKRPVIFVIEARDKKNHLHPLFTLQIDPSDYHIIKEATGSHDFIYEVLINGTPHDKVDLVFVAEGYTADAKNKFTSDVDRFTGYLFETEPYKSAKNRFNIYGVFQPSPENALDEPRQGIFKNTVLNASFNAFDLDRYVLTEEGKRLRKIASQVPYDTIVIMVNSKRYGGGGIYNDYCIATVDSAVSKRLFLHEFGHSFAGLADEYYASAVSYNDFYPKGIEPLEPNITALLNPDQVKWKDLLSPGIAIPTDWGKEKRDRLQAELRKNGQAMRKEIKLAKQKGLSEEQIKKIEERFKKTFDDIITQLEEVKKQYTHLEDKVGVFEGAGYASEGLYRPMIYCLMGSNPKDEYCLVCQKAIARMIAYYSSE</sequence>
<proteinExistence type="predicted"/>
<dbReference type="EMBL" id="LIZX01000061">
    <property type="protein sequence ID" value="KPJ67737.1"/>
    <property type="molecule type" value="Genomic_DNA"/>
</dbReference>
<feature type="coiled-coil region" evidence="1">
    <location>
        <begin position="392"/>
        <end position="450"/>
    </location>
</feature>
<protein>
    <recommendedName>
        <fullName evidence="2">Peptidase M64 N-terminal domain-containing protein</fullName>
    </recommendedName>
</protein>
<gene>
    <name evidence="3" type="ORF">AMJ44_07100</name>
</gene>
<evidence type="ECO:0000313" key="3">
    <source>
        <dbReference type="EMBL" id="KPJ67737.1"/>
    </source>
</evidence>
<dbReference type="InterPro" id="IPR032625">
    <property type="entry name" value="M64_N"/>
</dbReference>
<reference evidence="3 4" key="1">
    <citation type="journal article" date="2015" name="Microbiome">
        <title>Genomic resolution of linkages in carbon, nitrogen, and sulfur cycling among widespread estuary sediment bacteria.</title>
        <authorList>
            <person name="Baker B.J."/>
            <person name="Lazar C.S."/>
            <person name="Teske A.P."/>
            <person name="Dick G.J."/>
        </authorList>
    </citation>
    <scope>NUCLEOTIDE SEQUENCE [LARGE SCALE GENOMIC DNA]</scope>
    <source>
        <strain evidence="3">DG_54_3</strain>
    </source>
</reference>
<dbReference type="Gene3D" id="2.60.40.3250">
    <property type="entry name" value="Peptidase M64, N-terminal domain"/>
    <property type="match status" value="1"/>
</dbReference>
<dbReference type="InterPro" id="IPR038171">
    <property type="entry name" value="M64_N_sf"/>
</dbReference>
<dbReference type="Proteomes" id="UP000051861">
    <property type="component" value="Unassembled WGS sequence"/>
</dbReference>
<dbReference type="AlphaFoldDB" id="A0A0S7Y0G1"/>
<dbReference type="Pfam" id="PF09471">
    <property type="entry name" value="Peptidase_M64"/>
    <property type="match status" value="1"/>
</dbReference>
<dbReference type="Gene3D" id="3.40.390.10">
    <property type="entry name" value="Collagenase (Catalytic Domain)"/>
    <property type="match status" value="1"/>
</dbReference>
<dbReference type="InterPro" id="IPR024079">
    <property type="entry name" value="MetalloPept_cat_dom_sf"/>
</dbReference>
<dbReference type="GO" id="GO:0008237">
    <property type="term" value="F:metallopeptidase activity"/>
    <property type="evidence" value="ECO:0007669"/>
    <property type="project" value="InterPro"/>
</dbReference>